<dbReference type="AlphaFoldDB" id="A0A433VMM7"/>
<sequence length="167" mass="18118">MTVVTPGSGATLKASKAESQLLELLTYIKLMELQPSKNPDNRTNISISYNLGTQLANMTFSIDATPEINSLGQMVSVAKPYLQNTGFTAGSGGTFVSSTPEAYLLELLSFIQIKESDSTKNTNNDNNVAFTYDVDRSLFSGTVTLPIETSLQDDGTVKVMAKEYLRD</sequence>
<dbReference type="EMBL" id="RSCL01000005">
    <property type="protein sequence ID" value="RUT07275.1"/>
    <property type="molecule type" value="Genomic_DNA"/>
</dbReference>
<reference evidence="1" key="1">
    <citation type="submission" date="2018-12" db="EMBL/GenBank/DDBJ databases">
        <authorList>
            <person name="Will S."/>
            <person name="Neumann-Schaal M."/>
            <person name="Henke P."/>
        </authorList>
    </citation>
    <scope>NUCLEOTIDE SEQUENCE</scope>
    <source>
        <strain evidence="1">PCC 7102</strain>
    </source>
</reference>
<evidence type="ECO:0000313" key="1">
    <source>
        <dbReference type="EMBL" id="RUT07275.1"/>
    </source>
</evidence>
<comment type="caution">
    <text evidence="1">The sequence shown here is derived from an EMBL/GenBank/DDBJ whole genome shotgun (WGS) entry which is preliminary data.</text>
</comment>
<evidence type="ECO:0000313" key="2">
    <source>
        <dbReference type="Proteomes" id="UP000271624"/>
    </source>
</evidence>
<dbReference type="RefSeq" id="WP_127081098.1">
    <property type="nucleotide sequence ID" value="NZ_RSCL01000005.1"/>
</dbReference>
<gene>
    <name evidence="1" type="ORF">DSM106972_025360</name>
</gene>
<dbReference type="Proteomes" id="UP000271624">
    <property type="component" value="Unassembled WGS sequence"/>
</dbReference>
<protein>
    <submittedName>
        <fullName evidence="1">Uncharacterized protein</fullName>
    </submittedName>
</protein>
<keyword evidence="2" id="KW-1185">Reference proteome</keyword>
<reference evidence="1" key="2">
    <citation type="journal article" date="2019" name="Genome Biol. Evol.">
        <title>Day and night: Metabolic profiles and evolutionary relationships of six axenic non-marine cyanobacteria.</title>
        <authorList>
            <person name="Will S.E."/>
            <person name="Henke P."/>
            <person name="Boedeker C."/>
            <person name="Huang S."/>
            <person name="Brinkmann H."/>
            <person name="Rohde M."/>
            <person name="Jarek M."/>
            <person name="Friedl T."/>
            <person name="Seufert S."/>
            <person name="Schumacher M."/>
            <person name="Overmann J."/>
            <person name="Neumann-Schaal M."/>
            <person name="Petersen J."/>
        </authorList>
    </citation>
    <scope>NUCLEOTIDE SEQUENCE [LARGE SCALE GENOMIC DNA]</scope>
    <source>
        <strain evidence="1">PCC 7102</strain>
    </source>
</reference>
<name>A0A433VMM7_9CYAN</name>
<proteinExistence type="predicted"/>
<organism evidence="1 2">
    <name type="scientific">Dulcicalothrix desertica PCC 7102</name>
    <dbReference type="NCBI Taxonomy" id="232991"/>
    <lineage>
        <taxon>Bacteria</taxon>
        <taxon>Bacillati</taxon>
        <taxon>Cyanobacteriota</taxon>
        <taxon>Cyanophyceae</taxon>
        <taxon>Nostocales</taxon>
        <taxon>Calotrichaceae</taxon>
        <taxon>Dulcicalothrix</taxon>
    </lineage>
</organism>
<accession>A0A433VMM7</accession>
<dbReference type="OrthoDB" id="515592at2"/>